<dbReference type="InterPro" id="IPR050984">
    <property type="entry name" value="Gfo/Idh/MocA_domain"/>
</dbReference>
<protein>
    <submittedName>
        <fullName evidence="6">Gfo/Idh/MocA family oxidoreductase</fullName>
    </submittedName>
</protein>
<dbReference type="InterPro" id="IPR036291">
    <property type="entry name" value="NAD(P)-bd_dom_sf"/>
</dbReference>
<reference evidence="6 7" key="1">
    <citation type="submission" date="2023-10" db="EMBL/GenBank/DDBJ databases">
        <title>Glaciecola aquimarina strain GGW-M5 nov., isolated from a coastal seawater.</title>
        <authorList>
            <person name="Bayburt H."/>
            <person name="Kim J.M."/>
            <person name="Choi B.J."/>
            <person name="Jeon C.O."/>
        </authorList>
    </citation>
    <scope>NUCLEOTIDE SEQUENCE [LARGE SCALE GENOMIC DNA]</scope>
    <source>
        <strain evidence="6 7">KCTC 32108</strain>
    </source>
</reference>
<dbReference type="RefSeq" id="WP_316026390.1">
    <property type="nucleotide sequence ID" value="NZ_JAWDIO010000002.1"/>
</dbReference>
<dbReference type="Gene3D" id="3.40.50.720">
    <property type="entry name" value="NAD(P)-binding Rossmann-like Domain"/>
    <property type="match status" value="1"/>
</dbReference>
<evidence type="ECO:0000313" key="6">
    <source>
        <dbReference type="EMBL" id="MDU0354815.1"/>
    </source>
</evidence>
<keyword evidence="3" id="KW-0560">Oxidoreductase</keyword>
<evidence type="ECO:0000256" key="2">
    <source>
        <dbReference type="ARBA" id="ARBA00022729"/>
    </source>
</evidence>
<dbReference type="Pfam" id="PF22725">
    <property type="entry name" value="GFO_IDH_MocA_C3"/>
    <property type="match status" value="1"/>
</dbReference>
<comment type="caution">
    <text evidence="6">The sequence shown here is derived from an EMBL/GenBank/DDBJ whole genome shotgun (WGS) entry which is preliminary data.</text>
</comment>
<evidence type="ECO:0000259" key="4">
    <source>
        <dbReference type="Pfam" id="PF01408"/>
    </source>
</evidence>
<keyword evidence="7" id="KW-1185">Reference proteome</keyword>
<dbReference type="SUPFAM" id="SSF51735">
    <property type="entry name" value="NAD(P)-binding Rossmann-fold domains"/>
    <property type="match status" value="1"/>
</dbReference>
<dbReference type="PANTHER" id="PTHR22604:SF105">
    <property type="entry name" value="TRANS-1,2-DIHYDROBENZENE-1,2-DIOL DEHYDROGENASE"/>
    <property type="match status" value="1"/>
</dbReference>
<evidence type="ECO:0000313" key="7">
    <source>
        <dbReference type="Proteomes" id="UP001247805"/>
    </source>
</evidence>
<dbReference type="Gene3D" id="3.30.360.10">
    <property type="entry name" value="Dihydrodipicolinate Reductase, domain 2"/>
    <property type="match status" value="1"/>
</dbReference>
<feature type="domain" description="GFO/IDH/MocA-like oxidoreductase" evidence="5">
    <location>
        <begin position="132"/>
        <end position="247"/>
    </location>
</feature>
<dbReference type="Pfam" id="PF01408">
    <property type="entry name" value="GFO_IDH_MocA"/>
    <property type="match status" value="1"/>
</dbReference>
<gene>
    <name evidence="6" type="ORF">RS130_13600</name>
</gene>
<evidence type="ECO:0000259" key="5">
    <source>
        <dbReference type="Pfam" id="PF22725"/>
    </source>
</evidence>
<proteinExistence type="inferred from homology"/>
<evidence type="ECO:0000256" key="1">
    <source>
        <dbReference type="ARBA" id="ARBA00010928"/>
    </source>
</evidence>
<sequence>MNQMNWGLIGPGSIAHTFADAISQSERGKLAAVASSSAERGQAFAKKYNIPTVYDNYQALISDPDIDIIYIATPHSFHYPQAKLCLEGGKNVLLEKPSTITAKQIERLTELAQQKGLFFQEAIWTRFMPVLAQVKEKIKQGAIGKVQYISSTIGFAFQHREETRLFDPKLGGGALLDLGLYPIAVSQCLLDEEPSVIQAMGKVSDKQIDETTIVNMRYPSGIYSQFTCSATGHSPNVMTIVGSNGNIVLPAMFWDTDTAHVYDLAGLVETIRVPHKVNGFEYQIEESMDCVEAGQLYSSLMSHDESIGIIEIMDEIRSQIGLAFSSDIEKL</sequence>
<name>A0ABU3SXT6_9ALTE</name>
<dbReference type="SUPFAM" id="SSF55347">
    <property type="entry name" value="Glyceraldehyde-3-phosphate dehydrogenase-like, C-terminal domain"/>
    <property type="match status" value="1"/>
</dbReference>
<dbReference type="PANTHER" id="PTHR22604">
    <property type="entry name" value="OXIDOREDUCTASES"/>
    <property type="match status" value="1"/>
</dbReference>
<accession>A0ABU3SXT6</accession>
<comment type="similarity">
    <text evidence="1">Belongs to the Gfo/Idh/MocA family.</text>
</comment>
<dbReference type="InterPro" id="IPR055170">
    <property type="entry name" value="GFO_IDH_MocA-like_dom"/>
</dbReference>
<evidence type="ECO:0000256" key="3">
    <source>
        <dbReference type="ARBA" id="ARBA00023002"/>
    </source>
</evidence>
<dbReference type="EMBL" id="JAWDIO010000002">
    <property type="protein sequence ID" value="MDU0354815.1"/>
    <property type="molecule type" value="Genomic_DNA"/>
</dbReference>
<keyword evidence="2" id="KW-0732">Signal</keyword>
<feature type="domain" description="Gfo/Idh/MocA-like oxidoreductase N-terminal" evidence="4">
    <location>
        <begin position="4"/>
        <end position="120"/>
    </location>
</feature>
<organism evidence="6 7">
    <name type="scientific">Paraglaciecola aquimarina</name>
    <dbReference type="NCBI Taxonomy" id="1235557"/>
    <lineage>
        <taxon>Bacteria</taxon>
        <taxon>Pseudomonadati</taxon>
        <taxon>Pseudomonadota</taxon>
        <taxon>Gammaproteobacteria</taxon>
        <taxon>Alteromonadales</taxon>
        <taxon>Alteromonadaceae</taxon>
        <taxon>Paraglaciecola</taxon>
    </lineage>
</organism>
<dbReference type="InterPro" id="IPR000683">
    <property type="entry name" value="Gfo/Idh/MocA-like_OxRdtase_N"/>
</dbReference>
<dbReference type="Proteomes" id="UP001247805">
    <property type="component" value="Unassembled WGS sequence"/>
</dbReference>